<sequence>MSRALNIDATVADVTAMSAKHAAVISSIEPLLPRGTHVVFMNAKDAATMAQAYGSRILSGAVKRAPWASRRDI</sequence>
<accession>A0A7W6JZG7</accession>
<name>A0A7W6JZG7_9SPHN</name>
<organism evidence="1 2">
    <name type="scientific">Sphingomonas kyeonggiensis</name>
    <dbReference type="NCBI Taxonomy" id="1268553"/>
    <lineage>
        <taxon>Bacteria</taxon>
        <taxon>Pseudomonadati</taxon>
        <taxon>Pseudomonadota</taxon>
        <taxon>Alphaproteobacteria</taxon>
        <taxon>Sphingomonadales</taxon>
        <taxon>Sphingomonadaceae</taxon>
        <taxon>Sphingomonas</taxon>
    </lineage>
</organism>
<gene>
    <name evidence="1" type="ORF">GGR46_004887</name>
</gene>
<dbReference type="AlphaFoldDB" id="A0A7W6JZG7"/>
<evidence type="ECO:0000313" key="2">
    <source>
        <dbReference type="Proteomes" id="UP000557392"/>
    </source>
</evidence>
<dbReference type="RefSeq" id="WP_184000636.1">
    <property type="nucleotide sequence ID" value="NZ_JACIEH010000005.1"/>
</dbReference>
<dbReference type="EMBL" id="JACIEH010000005">
    <property type="protein sequence ID" value="MBB4101297.1"/>
    <property type="molecule type" value="Genomic_DNA"/>
</dbReference>
<keyword evidence="2" id="KW-1185">Reference proteome</keyword>
<reference evidence="1 2" key="1">
    <citation type="submission" date="2020-08" db="EMBL/GenBank/DDBJ databases">
        <title>Genomic Encyclopedia of Type Strains, Phase IV (KMG-IV): sequencing the most valuable type-strain genomes for metagenomic binning, comparative biology and taxonomic classification.</title>
        <authorList>
            <person name="Goeker M."/>
        </authorList>
    </citation>
    <scope>NUCLEOTIDE SEQUENCE [LARGE SCALE GENOMIC DNA]</scope>
    <source>
        <strain evidence="1 2">DSM 101806</strain>
    </source>
</reference>
<evidence type="ECO:0000313" key="1">
    <source>
        <dbReference type="EMBL" id="MBB4101297.1"/>
    </source>
</evidence>
<proteinExistence type="predicted"/>
<dbReference type="Proteomes" id="UP000557392">
    <property type="component" value="Unassembled WGS sequence"/>
</dbReference>
<protein>
    <submittedName>
        <fullName evidence="1">Uncharacterized protein</fullName>
    </submittedName>
</protein>
<comment type="caution">
    <text evidence="1">The sequence shown here is derived from an EMBL/GenBank/DDBJ whole genome shotgun (WGS) entry which is preliminary data.</text>
</comment>